<dbReference type="PROSITE" id="PS00161">
    <property type="entry name" value="ISOCITRATE_LYASE"/>
    <property type="match status" value="1"/>
</dbReference>
<evidence type="ECO:0000313" key="4">
    <source>
        <dbReference type="Proteomes" id="UP000054466"/>
    </source>
</evidence>
<dbReference type="InterPro" id="IPR015813">
    <property type="entry name" value="Pyrv/PenolPyrv_kinase-like_dom"/>
</dbReference>
<name>A0A0D2C3Z4_9EURO</name>
<protein>
    <recommendedName>
        <fullName evidence="5">Carboxyvinyl-carboxyphosphonate phosphorylmutase</fullName>
    </recommendedName>
</protein>
<dbReference type="PANTHER" id="PTHR42905">
    <property type="entry name" value="PHOSPHOENOLPYRUVATE CARBOXYLASE"/>
    <property type="match status" value="1"/>
</dbReference>
<evidence type="ECO:0000256" key="2">
    <source>
        <dbReference type="SAM" id="MobiDB-lite"/>
    </source>
</evidence>
<dbReference type="EMBL" id="KN847044">
    <property type="protein sequence ID" value="KIW25230.1"/>
    <property type="molecule type" value="Genomic_DNA"/>
</dbReference>
<organism evidence="3 4">
    <name type="scientific">Cladophialophora immunda</name>
    <dbReference type="NCBI Taxonomy" id="569365"/>
    <lineage>
        <taxon>Eukaryota</taxon>
        <taxon>Fungi</taxon>
        <taxon>Dikarya</taxon>
        <taxon>Ascomycota</taxon>
        <taxon>Pezizomycotina</taxon>
        <taxon>Eurotiomycetes</taxon>
        <taxon>Chaetothyriomycetidae</taxon>
        <taxon>Chaetothyriales</taxon>
        <taxon>Herpotrichiellaceae</taxon>
        <taxon>Cladophialophora</taxon>
    </lineage>
</organism>
<feature type="region of interest" description="Disordered" evidence="2">
    <location>
        <begin position="1"/>
        <end position="23"/>
    </location>
</feature>
<dbReference type="AlphaFoldDB" id="A0A0D2C3Z4"/>
<dbReference type="GeneID" id="27347620"/>
<dbReference type="InterPro" id="IPR039556">
    <property type="entry name" value="ICL/PEPM"/>
</dbReference>
<sequence length="325" mass="35539">MLQHRPNRFLPNCYQPQSRLPPEQQDRKLKINIEKMMVPSSTRLREMLADPNKIVVCPGVYDGISARLALNEGFDTLYMTGAGTSMSRLGEADLVLATMTDMKNNVEMISNLDPSVPVIADADTGYGAPINVGRTVAAYIRAGVAAFHLEDQVVNKRCGHLAGKQLVSKDEYLTRIRAASDIVIIARTDALQSLGLEEAISRLEAAVAAGADVAFLEAISTREEAEAVCRVFNPQSVPIMYGMVQESKAYKLSPVEAKNMGFKIIVFASLCLAPTFLAVSKALRTLKEQGDCERYGPDASPHRLFDACGMQKLIEFDRLVANPSD</sequence>
<dbReference type="GO" id="GO:0046421">
    <property type="term" value="F:methylisocitrate lyase activity"/>
    <property type="evidence" value="ECO:0007669"/>
    <property type="project" value="UniProtKB-EC"/>
</dbReference>
<dbReference type="PANTHER" id="PTHR42905:SF2">
    <property type="entry name" value="PHOSPHOENOLPYRUVATE CARBOXYLASE FAMILY PROTEIN"/>
    <property type="match status" value="1"/>
</dbReference>
<accession>A0A0D2C3Z4</accession>
<comment type="catalytic activity">
    <reaction evidence="1">
        <text>(2S,3R)-3-hydroxybutane-1,2,3-tricarboxylate = pyruvate + succinate</text>
        <dbReference type="Rhea" id="RHEA:16809"/>
        <dbReference type="ChEBI" id="CHEBI:15361"/>
        <dbReference type="ChEBI" id="CHEBI:30031"/>
        <dbReference type="ChEBI" id="CHEBI:57429"/>
        <dbReference type="EC" id="4.1.3.30"/>
    </reaction>
</comment>
<dbReference type="VEuPathDB" id="FungiDB:PV07_08426"/>
<dbReference type="InterPro" id="IPR018523">
    <property type="entry name" value="Isocitrate_lyase_ph_CS"/>
</dbReference>
<dbReference type="HOGENOM" id="CLU_027389_3_0_1"/>
<dbReference type="SUPFAM" id="SSF51621">
    <property type="entry name" value="Phosphoenolpyruvate/pyruvate domain"/>
    <property type="match status" value="1"/>
</dbReference>
<evidence type="ECO:0000256" key="1">
    <source>
        <dbReference type="ARBA" id="ARBA00001050"/>
    </source>
</evidence>
<keyword evidence="4" id="KW-1185">Reference proteome</keyword>
<dbReference type="Proteomes" id="UP000054466">
    <property type="component" value="Unassembled WGS sequence"/>
</dbReference>
<dbReference type="RefSeq" id="XP_016245446.1">
    <property type="nucleotide sequence ID" value="XM_016395590.1"/>
</dbReference>
<reference evidence="3 4" key="1">
    <citation type="submission" date="2015-01" db="EMBL/GenBank/DDBJ databases">
        <title>The Genome Sequence of Cladophialophora immunda CBS83496.</title>
        <authorList>
            <consortium name="The Broad Institute Genomics Platform"/>
            <person name="Cuomo C."/>
            <person name="de Hoog S."/>
            <person name="Gorbushina A."/>
            <person name="Stielow B."/>
            <person name="Teixiera M."/>
            <person name="Abouelleil A."/>
            <person name="Chapman S.B."/>
            <person name="Priest M."/>
            <person name="Young S.K."/>
            <person name="Wortman J."/>
            <person name="Nusbaum C."/>
            <person name="Birren B."/>
        </authorList>
    </citation>
    <scope>NUCLEOTIDE SEQUENCE [LARGE SCALE GENOMIC DNA]</scope>
    <source>
        <strain evidence="3 4">CBS 83496</strain>
    </source>
</reference>
<proteinExistence type="predicted"/>
<dbReference type="CDD" id="cd00377">
    <property type="entry name" value="ICL_PEPM"/>
    <property type="match status" value="1"/>
</dbReference>
<dbReference type="OrthoDB" id="1923844at2759"/>
<evidence type="ECO:0000313" key="3">
    <source>
        <dbReference type="EMBL" id="KIW25230.1"/>
    </source>
</evidence>
<dbReference type="Pfam" id="PF13714">
    <property type="entry name" value="PEP_mutase"/>
    <property type="match status" value="1"/>
</dbReference>
<evidence type="ECO:0008006" key="5">
    <source>
        <dbReference type="Google" id="ProtNLM"/>
    </source>
</evidence>
<dbReference type="STRING" id="569365.A0A0D2C3Z4"/>
<gene>
    <name evidence="3" type="ORF">PV07_08426</name>
</gene>
<dbReference type="InterPro" id="IPR040442">
    <property type="entry name" value="Pyrv_kinase-like_dom_sf"/>
</dbReference>
<dbReference type="Gene3D" id="3.20.20.60">
    <property type="entry name" value="Phosphoenolpyruvate-binding domains"/>
    <property type="match status" value="1"/>
</dbReference>